<organism evidence="1 2">
    <name type="scientific">Lottia gigantea</name>
    <name type="common">Giant owl limpet</name>
    <dbReference type="NCBI Taxonomy" id="225164"/>
    <lineage>
        <taxon>Eukaryota</taxon>
        <taxon>Metazoa</taxon>
        <taxon>Spiralia</taxon>
        <taxon>Lophotrochozoa</taxon>
        <taxon>Mollusca</taxon>
        <taxon>Gastropoda</taxon>
        <taxon>Patellogastropoda</taxon>
        <taxon>Lottioidea</taxon>
        <taxon>Lottiidae</taxon>
        <taxon>Lottia</taxon>
    </lineage>
</organism>
<dbReference type="RefSeq" id="XP_009052934.1">
    <property type="nucleotide sequence ID" value="XM_009054686.1"/>
</dbReference>
<evidence type="ECO:0000313" key="1">
    <source>
        <dbReference type="EMBL" id="ESO96388.1"/>
    </source>
</evidence>
<keyword evidence="2" id="KW-1185">Reference proteome</keyword>
<gene>
    <name evidence="1" type="ORF">LOTGIDRAFT_174841</name>
</gene>
<dbReference type="EMBL" id="KB201460">
    <property type="protein sequence ID" value="ESO96388.1"/>
    <property type="molecule type" value="Genomic_DNA"/>
</dbReference>
<dbReference type="CTD" id="20242896"/>
<dbReference type="HOGENOM" id="CLU_2294816_0_0_1"/>
<name>V3ZXZ7_LOTGI</name>
<dbReference type="Proteomes" id="UP000030746">
    <property type="component" value="Unassembled WGS sequence"/>
</dbReference>
<dbReference type="KEGG" id="lgi:LOTGIDRAFT_174841"/>
<evidence type="ECO:0000313" key="2">
    <source>
        <dbReference type="Proteomes" id="UP000030746"/>
    </source>
</evidence>
<accession>V3ZXZ7</accession>
<sequence>MAGFPSPGSKTIHEVEWIQMRFQVHSSSSSATDNMVRCGVQPRFLEVVHKEQNCRVSSWTLVYLSCGNLLATLLGPPSLTWNKWRLSVLIGKFVNGHNAHP</sequence>
<dbReference type="GeneID" id="20242896"/>
<dbReference type="AlphaFoldDB" id="V3ZXZ7"/>
<protein>
    <submittedName>
        <fullName evidence="1">Uncharacterized protein</fullName>
    </submittedName>
</protein>
<proteinExistence type="predicted"/>
<reference evidence="1 2" key="1">
    <citation type="journal article" date="2013" name="Nature">
        <title>Insights into bilaterian evolution from three spiralian genomes.</title>
        <authorList>
            <person name="Simakov O."/>
            <person name="Marletaz F."/>
            <person name="Cho S.J."/>
            <person name="Edsinger-Gonzales E."/>
            <person name="Havlak P."/>
            <person name="Hellsten U."/>
            <person name="Kuo D.H."/>
            <person name="Larsson T."/>
            <person name="Lv J."/>
            <person name="Arendt D."/>
            <person name="Savage R."/>
            <person name="Osoegawa K."/>
            <person name="de Jong P."/>
            <person name="Grimwood J."/>
            <person name="Chapman J.A."/>
            <person name="Shapiro H."/>
            <person name="Aerts A."/>
            <person name="Otillar R.P."/>
            <person name="Terry A.Y."/>
            <person name="Boore J.L."/>
            <person name="Grigoriev I.V."/>
            <person name="Lindberg D.R."/>
            <person name="Seaver E.C."/>
            <person name="Weisblat D.A."/>
            <person name="Putnam N.H."/>
            <person name="Rokhsar D.S."/>
        </authorList>
    </citation>
    <scope>NUCLEOTIDE SEQUENCE [LARGE SCALE GENOMIC DNA]</scope>
</reference>